<evidence type="ECO:0000256" key="5">
    <source>
        <dbReference type="ARBA" id="ARBA00023163"/>
    </source>
</evidence>
<dbReference type="PROSITE" id="PS01063">
    <property type="entry name" value="SIGMA70_ECF"/>
    <property type="match status" value="1"/>
</dbReference>
<dbReference type="GO" id="GO:0016987">
    <property type="term" value="F:sigma factor activity"/>
    <property type="evidence" value="ECO:0007669"/>
    <property type="project" value="UniProtKB-KW"/>
</dbReference>
<dbReference type="Gene3D" id="1.10.1740.10">
    <property type="match status" value="1"/>
</dbReference>
<evidence type="ECO:0000313" key="10">
    <source>
        <dbReference type="Proteomes" id="UP000249522"/>
    </source>
</evidence>
<dbReference type="SUPFAM" id="SSF88659">
    <property type="entry name" value="Sigma3 and sigma4 domains of RNA polymerase sigma factors"/>
    <property type="match status" value="1"/>
</dbReference>
<dbReference type="NCBIfam" id="TIGR02937">
    <property type="entry name" value="sigma70-ECF"/>
    <property type="match status" value="1"/>
</dbReference>
<sequence length="180" mass="20882">MTEAEERIWQQARTDNKALAALLQQHYPFLYKYMLKITMDRNLAEDLVQDTMLQAIENISAYEGRSKFSTWLIAIGTRLYMDAMRRKVRERKHQEAERLQALRSMKFMSAAAGGSWPEAMEALAELDYDIRVPIMLKHYYGYTVDEIAEWMNIPAGTVKSRMHNGLKKLRKELSANGSEA</sequence>
<evidence type="ECO:0000256" key="2">
    <source>
        <dbReference type="ARBA" id="ARBA00023015"/>
    </source>
</evidence>
<evidence type="ECO:0000256" key="1">
    <source>
        <dbReference type="ARBA" id="ARBA00010641"/>
    </source>
</evidence>
<accession>A0A2W1L690</accession>
<dbReference type="PANTHER" id="PTHR43133:SF60">
    <property type="entry name" value="RNA POLYMERASE SIGMA FACTOR SIGV"/>
    <property type="match status" value="1"/>
</dbReference>
<dbReference type="InterPro" id="IPR013324">
    <property type="entry name" value="RNA_pol_sigma_r3/r4-like"/>
</dbReference>
<feature type="domain" description="RNA polymerase sigma factor 70 region 4 type 2" evidence="8">
    <location>
        <begin position="120"/>
        <end position="169"/>
    </location>
</feature>
<name>A0A2W1L690_9BACL</name>
<dbReference type="InterPro" id="IPR014284">
    <property type="entry name" value="RNA_pol_sigma-70_dom"/>
</dbReference>
<feature type="domain" description="RNA polymerase sigma-70 region 2" evidence="7">
    <location>
        <begin position="22"/>
        <end position="89"/>
    </location>
</feature>
<dbReference type="GO" id="GO:0006950">
    <property type="term" value="P:response to stress"/>
    <property type="evidence" value="ECO:0007669"/>
    <property type="project" value="UniProtKB-ARBA"/>
</dbReference>
<dbReference type="GO" id="GO:0006352">
    <property type="term" value="P:DNA-templated transcription initiation"/>
    <property type="evidence" value="ECO:0007669"/>
    <property type="project" value="InterPro"/>
</dbReference>
<dbReference type="RefSeq" id="WP_111147318.1">
    <property type="nucleotide sequence ID" value="NZ_QKRB01000044.1"/>
</dbReference>
<dbReference type="GO" id="GO:0003677">
    <property type="term" value="F:DNA binding"/>
    <property type="evidence" value="ECO:0007669"/>
    <property type="project" value="UniProtKB-KW"/>
</dbReference>
<dbReference type="OrthoDB" id="3472490at2"/>
<dbReference type="InterPro" id="IPR039425">
    <property type="entry name" value="RNA_pol_sigma-70-like"/>
</dbReference>
<keyword evidence="4 6" id="KW-0238">DNA-binding</keyword>
<comment type="caution">
    <text evidence="9">The sequence shown here is derived from an EMBL/GenBank/DDBJ whole genome shotgun (WGS) entry which is preliminary data.</text>
</comment>
<organism evidence="9 10">
    <name type="scientific">Paenibacillus sambharensis</name>
    <dbReference type="NCBI Taxonomy" id="1803190"/>
    <lineage>
        <taxon>Bacteria</taxon>
        <taxon>Bacillati</taxon>
        <taxon>Bacillota</taxon>
        <taxon>Bacilli</taxon>
        <taxon>Bacillales</taxon>
        <taxon>Paenibacillaceae</taxon>
        <taxon>Paenibacillus</taxon>
    </lineage>
</organism>
<dbReference type="NCBIfam" id="NF007216">
    <property type="entry name" value="PRK09638.1"/>
    <property type="match status" value="1"/>
</dbReference>
<dbReference type="InterPro" id="IPR036388">
    <property type="entry name" value="WH-like_DNA-bd_sf"/>
</dbReference>
<comment type="similarity">
    <text evidence="1 6">Belongs to the sigma-70 factor family. ECF subfamily.</text>
</comment>
<dbReference type="AlphaFoldDB" id="A0A2W1L690"/>
<dbReference type="SUPFAM" id="SSF88946">
    <property type="entry name" value="Sigma2 domain of RNA polymerase sigma factors"/>
    <property type="match status" value="1"/>
</dbReference>
<dbReference type="EMBL" id="QKRB01000044">
    <property type="protein sequence ID" value="PZD95688.1"/>
    <property type="molecule type" value="Genomic_DNA"/>
</dbReference>
<keyword evidence="3 6" id="KW-0731">Sigma factor</keyword>
<dbReference type="PANTHER" id="PTHR43133">
    <property type="entry name" value="RNA POLYMERASE ECF-TYPE SIGMA FACTO"/>
    <property type="match status" value="1"/>
</dbReference>
<evidence type="ECO:0000256" key="4">
    <source>
        <dbReference type="ARBA" id="ARBA00023125"/>
    </source>
</evidence>
<reference evidence="9 10" key="1">
    <citation type="submission" date="2018-06" db="EMBL/GenBank/DDBJ databases">
        <title>Paenibacillus imtechensis sp. nov.</title>
        <authorList>
            <person name="Pinnaka A.K."/>
            <person name="Singh H."/>
            <person name="Kaur M."/>
        </authorList>
    </citation>
    <scope>NUCLEOTIDE SEQUENCE [LARGE SCALE GENOMIC DNA]</scope>
    <source>
        <strain evidence="9 10">SMB1</strain>
    </source>
</reference>
<dbReference type="Pfam" id="PF04542">
    <property type="entry name" value="Sigma70_r2"/>
    <property type="match status" value="1"/>
</dbReference>
<evidence type="ECO:0000313" key="9">
    <source>
        <dbReference type="EMBL" id="PZD95688.1"/>
    </source>
</evidence>
<dbReference type="InterPro" id="IPR013249">
    <property type="entry name" value="RNA_pol_sigma70_r4_t2"/>
</dbReference>
<dbReference type="InterPro" id="IPR000838">
    <property type="entry name" value="RNA_pol_sigma70_ECF_CS"/>
</dbReference>
<keyword evidence="10" id="KW-1185">Reference proteome</keyword>
<dbReference type="CDD" id="cd06171">
    <property type="entry name" value="Sigma70_r4"/>
    <property type="match status" value="1"/>
</dbReference>
<evidence type="ECO:0000259" key="8">
    <source>
        <dbReference type="Pfam" id="PF08281"/>
    </source>
</evidence>
<keyword evidence="2 6" id="KW-0805">Transcription regulation</keyword>
<dbReference type="Proteomes" id="UP000249522">
    <property type="component" value="Unassembled WGS sequence"/>
</dbReference>
<evidence type="ECO:0000256" key="6">
    <source>
        <dbReference type="RuleBase" id="RU000716"/>
    </source>
</evidence>
<dbReference type="InterPro" id="IPR013325">
    <property type="entry name" value="RNA_pol_sigma_r2"/>
</dbReference>
<proteinExistence type="inferred from homology"/>
<protein>
    <recommendedName>
        <fullName evidence="6">RNA polymerase sigma factor</fullName>
    </recommendedName>
</protein>
<evidence type="ECO:0000259" key="7">
    <source>
        <dbReference type="Pfam" id="PF04542"/>
    </source>
</evidence>
<dbReference type="Pfam" id="PF08281">
    <property type="entry name" value="Sigma70_r4_2"/>
    <property type="match status" value="1"/>
</dbReference>
<evidence type="ECO:0000256" key="3">
    <source>
        <dbReference type="ARBA" id="ARBA00023082"/>
    </source>
</evidence>
<keyword evidence="5 6" id="KW-0804">Transcription</keyword>
<gene>
    <name evidence="9" type="ORF">DNH61_14320</name>
</gene>
<dbReference type="Gene3D" id="1.10.10.10">
    <property type="entry name" value="Winged helix-like DNA-binding domain superfamily/Winged helix DNA-binding domain"/>
    <property type="match status" value="1"/>
</dbReference>
<dbReference type="InterPro" id="IPR007627">
    <property type="entry name" value="RNA_pol_sigma70_r2"/>
</dbReference>